<dbReference type="HOGENOM" id="CLU_2144546_0_0_11"/>
<evidence type="ECO:0000313" key="3">
    <source>
        <dbReference type="Proteomes" id="UP000006854"/>
    </source>
</evidence>
<sequence length="112" mass="12585">MPDDFTPEDIAAMRREGDLSSFLREQLRAGRARREQPVIPAPRRPTGRPPGAWPTNATPVSQTPSRHTAADWTRALDEYRQWLTTTNHPELMDQGQTCGCTGCTPPTQKEDQ</sequence>
<feature type="compositionally biased region" description="Low complexity" evidence="1">
    <location>
        <begin position="94"/>
        <end position="112"/>
    </location>
</feature>
<dbReference type="OrthoDB" id="4337060at2"/>
<dbReference type="GeneID" id="51862665"/>
<dbReference type="eggNOG" id="ENOG5031YNA">
    <property type="taxonomic scope" value="Bacteria"/>
</dbReference>
<dbReference type="EMBL" id="FR845719">
    <property type="protein sequence ID" value="CCA55378.1"/>
    <property type="molecule type" value="Genomic_DNA"/>
</dbReference>
<feature type="region of interest" description="Disordered" evidence="1">
    <location>
        <begin position="28"/>
        <end position="68"/>
    </location>
</feature>
<feature type="compositionally biased region" description="Pro residues" evidence="1">
    <location>
        <begin position="39"/>
        <end position="52"/>
    </location>
</feature>
<feature type="region of interest" description="Disordered" evidence="1">
    <location>
        <begin position="88"/>
        <end position="112"/>
    </location>
</feature>
<dbReference type="AlphaFoldDB" id="F2RKY9"/>
<accession>F2RKY9</accession>
<name>F2RKY9_STRVP</name>
<evidence type="ECO:0000256" key="1">
    <source>
        <dbReference type="SAM" id="MobiDB-lite"/>
    </source>
</evidence>
<proteinExistence type="predicted"/>
<dbReference type="PATRIC" id="fig|953739.5.peg.4252"/>
<protein>
    <submittedName>
        <fullName evidence="2">Uncharacterized protein</fullName>
    </submittedName>
</protein>
<feature type="compositionally biased region" description="Polar residues" evidence="1">
    <location>
        <begin position="56"/>
        <end position="66"/>
    </location>
</feature>
<dbReference type="STRING" id="953739.SVEN_2092"/>
<dbReference type="RefSeq" id="WP_015033296.1">
    <property type="nucleotide sequence ID" value="NC_018750.1"/>
</dbReference>
<gene>
    <name evidence="2" type="ordered locus">SVEN_2092</name>
</gene>
<keyword evidence="3" id="KW-1185">Reference proteome</keyword>
<dbReference type="Proteomes" id="UP000006854">
    <property type="component" value="Chromosome"/>
</dbReference>
<reference evidence="2 3" key="1">
    <citation type="journal article" date="2011" name="BMC Genomics">
        <title>Genome-wide analysis of the role of GlnR in Streptomyces venezuelae provides new insights into global nitrogen regulation in actinomycetes.</title>
        <authorList>
            <person name="Pullan S.T."/>
            <person name="Bibb M.J."/>
            <person name="Merrick M."/>
        </authorList>
    </citation>
    <scope>NUCLEOTIDE SEQUENCE [LARGE SCALE GENOMIC DNA]</scope>
    <source>
        <strain evidence="3">ATCC 10712 / CBS 650.69 / DSM 40230 / JCM 4526 / NBRC 13096 / PD 04745</strain>
    </source>
</reference>
<evidence type="ECO:0000313" key="2">
    <source>
        <dbReference type="EMBL" id="CCA55378.1"/>
    </source>
</evidence>
<dbReference type="KEGG" id="sve:SVEN_2092"/>
<organism evidence="2 3">
    <name type="scientific">Streptomyces venezuelae (strain ATCC 10712 / CBS 650.69 / DSM 40230 / JCM 4526 / NBRC 13096 / PD 04745)</name>
    <dbReference type="NCBI Taxonomy" id="953739"/>
    <lineage>
        <taxon>Bacteria</taxon>
        <taxon>Bacillati</taxon>
        <taxon>Actinomycetota</taxon>
        <taxon>Actinomycetes</taxon>
        <taxon>Kitasatosporales</taxon>
        <taxon>Streptomycetaceae</taxon>
        <taxon>Streptomyces</taxon>
    </lineage>
</organism>